<accession>A0A9D4EJZ5</accession>
<proteinExistence type="predicted"/>
<dbReference type="EMBL" id="JAIWYP010000008">
    <property type="protein sequence ID" value="KAH3779387.1"/>
    <property type="molecule type" value="Genomic_DNA"/>
</dbReference>
<organism evidence="2 3">
    <name type="scientific">Dreissena polymorpha</name>
    <name type="common">Zebra mussel</name>
    <name type="synonym">Mytilus polymorpha</name>
    <dbReference type="NCBI Taxonomy" id="45954"/>
    <lineage>
        <taxon>Eukaryota</taxon>
        <taxon>Metazoa</taxon>
        <taxon>Spiralia</taxon>
        <taxon>Lophotrochozoa</taxon>
        <taxon>Mollusca</taxon>
        <taxon>Bivalvia</taxon>
        <taxon>Autobranchia</taxon>
        <taxon>Heteroconchia</taxon>
        <taxon>Euheterodonta</taxon>
        <taxon>Imparidentia</taxon>
        <taxon>Neoheterodontei</taxon>
        <taxon>Myida</taxon>
        <taxon>Dreissenoidea</taxon>
        <taxon>Dreissenidae</taxon>
        <taxon>Dreissena</taxon>
    </lineage>
</organism>
<feature type="coiled-coil region" evidence="1">
    <location>
        <begin position="1"/>
        <end position="28"/>
    </location>
</feature>
<evidence type="ECO:0000256" key="1">
    <source>
        <dbReference type="SAM" id="Coils"/>
    </source>
</evidence>
<comment type="caution">
    <text evidence="2">The sequence shown here is derived from an EMBL/GenBank/DDBJ whole genome shotgun (WGS) entry which is preliminary data.</text>
</comment>
<gene>
    <name evidence="2" type="ORF">DPMN_157189</name>
</gene>
<dbReference type="Proteomes" id="UP000828390">
    <property type="component" value="Unassembled WGS sequence"/>
</dbReference>
<name>A0A9D4EJZ5_DREPO</name>
<sequence>MKELDDKLANLQASVKTDAENCSKLKNKIKQLSGTIHYIVDKGKAELKFLASKKCLEKVKQSETYLKENSIQVKSSLNFEADSEFQQYLSKLSGLGKIVIALRLCLCRVTNTRFSLCKEYQSIM</sequence>
<dbReference type="AlphaFoldDB" id="A0A9D4EJZ5"/>
<protein>
    <submittedName>
        <fullName evidence="2">Uncharacterized protein</fullName>
    </submittedName>
</protein>
<keyword evidence="1" id="KW-0175">Coiled coil</keyword>
<evidence type="ECO:0000313" key="2">
    <source>
        <dbReference type="EMBL" id="KAH3779387.1"/>
    </source>
</evidence>
<evidence type="ECO:0000313" key="3">
    <source>
        <dbReference type="Proteomes" id="UP000828390"/>
    </source>
</evidence>
<keyword evidence="3" id="KW-1185">Reference proteome</keyword>
<reference evidence="2" key="2">
    <citation type="submission" date="2020-11" db="EMBL/GenBank/DDBJ databases">
        <authorList>
            <person name="McCartney M.A."/>
            <person name="Auch B."/>
            <person name="Kono T."/>
            <person name="Mallez S."/>
            <person name="Becker A."/>
            <person name="Gohl D.M."/>
            <person name="Silverstein K.A.T."/>
            <person name="Koren S."/>
            <person name="Bechman K.B."/>
            <person name="Herman A."/>
            <person name="Abrahante J.E."/>
            <person name="Garbe J."/>
        </authorList>
    </citation>
    <scope>NUCLEOTIDE SEQUENCE</scope>
    <source>
        <strain evidence="2">Duluth1</strain>
        <tissue evidence="2">Whole animal</tissue>
    </source>
</reference>
<reference evidence="2" key="1">
    <citation type="journal article" date="2019" name="bioRxiv">
        <title>The Genome of the Zebra Mussel, Dreissena polymorpha: A Resource for Invasive Species Research.</title>
        <authorList>
            <person name="McCartney M.A."/>
            <person name="Auch B."/>
            <person name="Kono T."/>
            <person name="Mallez S."/>
            <person name="Zhang Y."/>
            <person name="Obille A."/>
            <person name="Becker A."/>
            <person name="Abrahante J.E."/>
            <person name="Garbe J."/>
            <person name="Badalamenti J.P."/>
            <person name="Herman A."/>
            <person name="Mangelson H."/>
            <person name="Liachko I."/>
            <person name="Sullivan S."/>
            <person name="Sone E.D."/>
            <person name="Koren S."/>
            <person name="Silverstein K.A.T."/>
            <person name="Beckman K.B."/>
            <person name="Gohl D.M."/>
        </authorList>
    </citation>
    <scope>NUCLEOTIDE SEQUENCE</scope>
    <source>
        <strain evidence="2">Duluth1</strain>
        <tissue evidence="2">Whole animal</tissue>
    </source>
</reference>